<dbReference type="PANTHER" id="PTHR30588">
    <property type="entry name" value="BRANCHED-CHAIN AMINO ACID TRANSPORT SYSTEM 2 CARRIER PROTEIN"/>
    <property type="match status" value="1"/>
</dbReference>
<accession>A0A7T0LN05</accession>
<proteinExistence type="inferred from homology"/>
<feature type="transmembrane region" description="Helical" evidence="9">
    <location>
        <begin position="227"/>
        <end position="247"/>
    </location>
</feature>
<evidence type="ECO:0000256" key="7">
    <source>
        <dbReference type="ARBA" id="ARBA00022989"/>
    </source>
</evidence>
<evidence type="ECO:0000256" key="2">
    <source>
        <dbReference type="ARBA" id="ARBA00008540"/>
    </source>
</evidence>
<dbReference type="InterPro" id="IPR004685">
    <property type="entry name" value="Brnchd-chn_aa_trnsp_Livcs"/>
</dbReference>
<evidence type="ECO:0000256" key="6">
    <source>
        <dbReference type="ARBA" id="ARBA00022970"/>
    </source>
</evidence>
<evidence type="ECO:0000256" key="8">
    <source>
        <dbReference type="ARBA" id="ARBA00023136"/>
    </source>
</evidence>
<evidence type="ECO:0000313" key="10">
    <source>
        <dbReference type="EMBL" id="QPL06647.1"/>
    </source>
</evidence>
<keyword evidence="6" id="KW-0029">Amino-acid transport</keyword>
<feature type="transmembrane region" description="Helical" evidence="9">
    <location>
        <begin position="140"/>
        <end position="158"/>
    </location>
</feature>
<organism evidence="10 11">
    <name type="scientific">Actinomyces respiraculi</name>
    <dbReference type="NCBI Taxonomy" id="2744574"/>
    <lineage>
        <taxon>Bacteria</taxon>
        <taxon>Bacillati</taxon>
        <taxon>Actinomycetota</taxon>
        <taxon>Actinomycetes</taxon>
        <taxon>Actinomycetales</taxon>
        <taxon>Actinomycetaceae</taxon>
        <taxon>Actinomyces</taxon>
    </lineage>
</organism>
<keyword evidence="5 9" id="KW-0812">Transmembrane</keyword>
<comment type="subcellular location">
    <subcellularLocation>
        <location evidence="1">Cell membrane</location>
        <topology evidence="1">Multi-pass membrane protein</topology>
    </subcellularLocation>
</comment>
<reference evidence="10 11" key="1">
    <citation type="submission" date="2020-11" db="EMBL/GenBank/DDBJ databases">
        <title>Actinomyces sp. ZJ750.</title>
        <authorList>
            <person name="Zhou J."/>
        </authorList>
    </citation>
    <scope>NUCLEOTIDE SEQUENCE [LARGE SCALE GENOMIC DNA]</scope>
    <source>
        <strain evidence="10 11">ZJ750</strain>
    </source>
</reference>
<keyword evidence="4" id="KW-1003">Cell membrane</keyword>
<feature type="transmembrane region" description="Helical" evidence="9">
    <location>
        <begin position="339"/>
        <end position="357"/>
    </location>
</feature>
<dbReference type="EMBL" id="CP063989">
    <property type="protein sequence ID" value="QPL06647.1"/>
    <property type="molecule type" value="Genomic_DNA"/>
</dbReference>
<evidence type="ECO:0000256" key="5">
    <source>
        <dbReference type="ARBA" id="ARBA00022692"/>
    </source>
</evidence>
<dbReference type="GO" id="GO:0015188">
    <property type="term" value="F:L-isoleucine transmembrane transporter activity"/>
    <property type="evidence" value="ECO:0007669"/>
    <property type="project" value="TreeGrafter"/>
</dbReference>
<dbReference type="GO" id="GO:0015818">
    <property type="term" value="P:isoleucine transport"/>
    <property type="evidence" value="ECO:0007669"/>
    <property type="project" value="TreeGrafter"/>
</dbReference>
<feature type="transmembrane region" description="Helical" evidence="9">
    <location>
        <begin position="267"/>
        <end position="291"/>
    </location>
</feature>
<keyword evidence="3" id="KW-0813">Transport</keyword>
<dbReference type="PANTHER" id="PTHR30588:SF0">
    <property type="entry name" value="BRANCHED-CHAIN AMINO ACID PERMEASE BRNQ"/>
    <property type="match status" value="1"/>
</dbReference>
<keyword evidence="8 9" id="KW-0472">Membrane</keyword>
<name>A0A7T0LN05_9ACTO</name>
<feature type="transmembrane region" description="Helical" evidence="9">
    <location>
        <begin position="311"/>
        <end position="333"/>
    </location>
</feature>
<gene>
    <name evidence="10" type="primary">brnQ</name>
    <name evidence="10" type="ORF">ID810_08115</name>
</gene>
<dbReference type="AlphaFoldDB" id="A0A7T0LN05"/>
<sequence>MLFALFFGAGNLIFPPALGASSGEHLPLVLTGFIVTGVLLPLLAVIAVCTSGEGVLGLAHRVGPRFGTLMPLAVYLSIGPLYGVPRVATVSYELATRPILGLIGIGPGRWALALHSLAFFALTVWVALSPARLADRIGKVLTPALLGLLTVLFAVTFLPGHASGAGTGRQALGEYAAAPLTTGLTRGYLTMDVLAATVFGIVVITSLRQQGRTTVGQVARSATLSGVVAAVLLAAVYTGLALVGARTPGPDASDGTALLRTASATGLGSVGVVIFAGIVLLACLTTSVGLLSSWAGYASTAWRASSYRPHLLVAAAVSLMLANLGLSTILAVISPLTLLLYPVTITLVVVTLVDALAPGHLRSVYTWPVACALALGLVSALSEVGWRVPSELLSHSGVWNDSTGWILPTLAVGLVALAQDVYRGRWSTPASDDSGTTARVERIVTGQTQR</sequence>
<feature type="transmembrane region" description="Helical" evidence="9">
    <location>
        <begin position="188"/>
        <end position="207"/>
    </location>
</feature>
<feature type="transmembrane region" description="Helical" evidence="9">
    <location>
        <begin position="62"/>
        <end position="82"/>
    </location>
</feature>
<dbReference type="GO" id="GO:0005886">
    <property type="term" value="C:plasma membrane"/>
    <property type="evidence" value="ECO:0007669"/>
    <property type="project" value="UniProtKB-SubCell"/>
</dbReference>
<dbReference type="Proteomes" id="UP000594637">
    <property type="component" value="Chromosome"/>
</dbReference>
<dbReference type="KEGG" id="arep:ID810_08115"/>
<dbReference type="GO" id="GO:0015820">
    <property type="term" value="P:L-leucine transport"/>
    <property type="evidence" value="ECO:0007669"/>
    <property type="project" value="TreeGrafter"/>
</dbReference>
<evidence type="ECO:0000256" key="9">
    <source>
        <dbReference type="SAM" id="Phobius"/>
    </source>
</evidence>
<feature type="transmembrane region" description="Helical" evidence="9">
    <location>
        <begin position="364"/>
        <end position="382"/>
    </location>
</feature>
<feature type="transmembrane region" description="Helical" evidence="9">
    <location>
        <begin position="110"/>
        <end position="128"/>
    </location>
</feature>
<dbReference type="Pfam" id="PF05525">
    <property type="entry name" value="Branch_AA_trans"/>
    <property type="match status" value="1"/>
</dbReference>
<evidence type="ECO:0000256" key="3">
    <source>
        <dbReference type="ARBA" id="ARBA00022448"/>
    </source>
</evidence>
<feature type="transmembrane region" description="Helical" evidence="9">
    <location>
        <begin position="402"/>
        <end position="422"/>
    </location>
</feature>
<keyword evidence="11" id="KW-1185">Reference proteome</keyword>
<keyword evidence="7 9" id="KW-1133">Transmembrane helix</keyword>
<comment type="similarity">
    <text evidence="2">Belongs to the branched chain amino acid transporter family.</text>
</comment>
<evidence type="ECO:0000313" key="11">
    <source>
        <dbReference type="Proteomes" id="UP000594637"/>
    </source>
</evidence>
<protein>
    <submittedName>
        <fullName evidence="10">Branched-chain amino acid transport system II carrier protein</fullName>
    </submittedName>
</protein>
<evidence type="ECO:0000256" key="1">
    <source>
        <dbReference type="ARBA" id="ARBA00004651"/>
    </source>
</evidence>
<evidence type="ECO:0000256" key="4">
    <source>
        <dbReference type="ARBA" id="ARBA00022475"/>
    </source>
</evidence>
<dbReference type="GO" id="GO:0015190">
    <property type="term" value="F:L-leucine transmembrane transporter activity"/>
    <property type="evidence" value="ECO:0007669"/>
    <property type="project" value="TreeGrafter"/>
</dbReference>
<feature type="transmembrane region" description="Helical" evidence="9">
    <location>
        <begin position="29"/>
        <end position="50"/>
    </location>
</feature>
<dbReference type="GO" id="GO:0005304">
    <property type="term" value="F:L-valine transmembrane transporter activity"/>
    <property type="evidence" value="ECO:0007669"/>
    <property type="project" value="TreeGrafter"/>
</dbReference>
<dbReference type="NCBIfam" id="TIGR00796">
    <property type="entry name" value="livcs"/>
    <property type="match status" value="1"/>
</dbReference>